<dbReference type="GO" id="GO:0003735">
    <property type="term" value="F:structural constituent of ribosome"/>
    <property type="evidence" value="ECO:0007669"/>
    <property type="project" value="InterPro"/>
</dbReference>
<accession>A0AAW2BB91</accession>
<dbReference type="GO" id="GO:0070180">
    <property type="term" value="F:large ribosomal subunit rRNA binding"/>
    <property type="evidence" value="ECO:0007669"/>
    <property type="project" value="TreeGrafter"/>
</dbReference>
<evidence type="ECO:0000256" key="6">
    <source>
        <dbReference type="RuleBase" id="RU003949"/>
    </source>
</evidence>
<dbReference type="InterPro" id="IPR019972">
    <property type="entry name" value="Ribosomal_uL14_CS"/>
</dbReference>
<evidence type="ECO:0000256" key="1">
    <source>
        <dbReference type="ARBA" id="ARBA00010745"/>
    </source>
</evidence>
<evidence type="ECO:0008006" key="9">
    <source>
        <dbReference type="Google" id="ProtNLM"/>
    </source>
</evidence>
<dbReference type="PANTHER" id="PTHR11761:SF3">
    <property type="entry name" value="LARGE RIBOSOMAL SUBUNIT PROTEIN UL14M"/>
    <property type="match status" value="1"/>
</dbReference>
<evidence type="ECO:0000256" key="5">
    <source>
        <dbReference type="ARBA" id="ARBA00023274"/>
    </source>
</evidence>
<dbReference type="PROSITE" id="PS00049">
    <property type="entry name" value="RIBOSOMAL_L14"/>
    <property type="match status" value="1"/>
</dbReference>
<dbReference type="CDD" id="cd00337">
    <property type="entry name" value="Ribosomal_uL14"/>
    <property type="match status" value="1"/>
</dbReference>
<dbReference type="GO" id="GO:0022625">
    <property type="term" value="C:cytosolic large ribosomal subunit"/>
    <property type="evidence" value="ECO:0007669"/>
    <property type="project" value="TreeGrafter"/>
</dbReference>
<organism evidence="7 8">
    <name type="scientific">Lithocarpus litseifolius</name>
    <dbReference type="NCBI Taxonomy" id="425828"/>
    <lineage>
        <taxon>Eukaryota</taxon>
        <taxon>Viridiplantae</taxon>
        <taxon>Streptophyta</taxon>
        <taxon>Embryophyta</taxon>
        <taxon>Tracheophyta</taxon>
        <taxon>Spermatophyta</taxon>
        <taxon>Magnoliopsida</taxon>
        <taxon>eudicotyledons</taxon>
        <taxon>Gunneridae</taxon>
        <taxon>Pentapetalae</taxon>
        <taxon>rosids</taxon>
        <taxon>fabids</taxon>
        <taxon>Fagales</taxon>
        <taxon>Fagaceae</taxon>
        <taxon>Lithocarpus</taxon>
    </lineage>
</organism>
<evidence type="ECO:0000256" key="4">
    <source>
        <dbReference type="ARBA" id="ARBA00022980"/>
    </source>
</evidence>
<comment type="caution">
    <text evidence="7">The sequence shown here is derived from an EMBL/GenBank/DDBJ whole genome shotgun (WGS) entry which is preliminary data.</text>
</comment>
<dbReference type="Proteomes" id="UP001459277">
    <property type="component" value="Unassembled WGS sequence"/>
</dbReference>
<dbReference type="SUPFAM" id="SSF50193">
    <property type="entry name" value="Ribosomal protein L14"/>
    <property type="match status" value="1"/>
</dbReference>
<protein>
    <recommendedName>
        <fullName evidence="9">50S ribosomal protein L14, chloroplastic</fullName>
    </recommendedName>
</protein>
<evidence type="ECO:0000256" key="2">
    <source>
        <dbReference type="ARBA" id="ARBA00022730"/>
    </source>
</evidence>
<keyword evidence="4 6" id="KW-0689">Ribosomal protein</keyword>
<dbReference type="AlphaFoldDB" id="A0AAW2BB91"/>
<proteinExistence type="inferred from homology"/>
<keyword evidence="8" id="KW-1185">Reference proteome</keyword>
<dbReference type="GO" id="GO:0006412">
    <property type="term" value="P:translation"/>
    <property type="evidence" value="ECO:0007669"/>
    <property type="project" value="InterPro"/>
</dbReference>
<keyword evidence="2" id="KW-0699">rRNA-binding</keyword>
<comment type="similarity">
    <text evidence="1 6">Belongs to the universal ribosomal protein uL14 family.</text>
</comment>
<gene>
    <name evidence="7" type="ORF">SO802_035337</name>
</gene>
<dbReference type="EMBL" id="JAZDWU010000045">
    <property type="protein sequence ID" value="KAK9982738.1"/>
    <property type="molecule type" value="Genomic_DNA"/>
</dbReference>
<dbReference type="Gene3D" id="2.40.150.20">
    <property type="entry name" value="Ribosomal protein L14"/>
    <property type="match status" value="1"/>
</dbReference>
<evidence type="ECO:0000313" key="8">
    <source>
        <dbReference type="Proteomes" id="UP001459277"/>
    </source>
</evidence>
<evidence type="ECO:0000313" key="7">
    <source>
        <dbReference type="EMBL" id="KAK9982738.1"/>
    </source>
</evidence>
<dbReference type="InterPro" id="IPR036853">
    <property type="entry name" value="Ribosomal_uL14_sf"/>
</dbReference>
<sequence length="125" mass="14226">MRRNSHVRFCSRDGIEIEKEPSTITPKEPDSCKQHRGRMKGISYRGASNRRYAHIGDVIVAVIKEAIPNTPLKKSEVIRAVIVRTCKELKRDNGMILRYDDNAAVVIDQEGNPKELEFLVRSHGN</sequence>
<keyword evidence="5 6" id="KW-0687">Ribonucleoprotein</keyword>
<keyword evidence="3" id="KW-0694">RNA-binding</keyword>
<dbReference type="SMART" id="SM01374">
    <property type="entry name" value="Ribosomal_L14"/>
    <property type="match status" value="1"/>
</dbReference>
<dbReference type="InterPro" id="IPR000218">
    <property type="entry name" value="Ribosomal_uL14"/>
</dbReference>
<reference evidence="7 8" key="1">
    <citation type="submission" date="2024-01" db="EMBL/GenBank/DDBJ databases">
        <title>A telomere-to-telomere, gap-free genome of sweet tea (Lithocarpus litseifolius).</title>
        <authorList>
            <person name="Zhou J."/>
        </authorList>
    </citation>
    <scope>NUCLEOTIDE SEQUENCE [LARGE SCALE GENOMIC DNA]</scope>
    <source>
        <strain evidence="7">Zhou-2022a</strain>
        <tissue evidence="7">Leaf</tissue>
    </source>
</reference>
<dbReference type="PANTHER" id="PTHR11761">
    <property type="entry name" value="50S/60S RIBOSOMAL PROTEIN L14/L23"/>
    <property type="match status" value="1"/>
</dbReference>
<evidence type="ECO:0000256" key="3">
    <source>
        <dbReference type="ARBA" id="ARBA00022884"/>
    </source>
</evidence>
<dbReference type="Pfam" id="PF00238">
    <property type="entry name" value="Ribosomal_L14"/>
    <property type="match status" value="1"/>
</dbReference>
<name>A0AAW2BB91_9ROSI</name>